<comment type="caution">
    <text evidence="2">The sequence shown here is derived from an EMBL/GenBank/DDBJ whole genome shotgun (WGS) entry which is preliminary data.</text>
</comment>
<feature type="transmembrane region" description="Helical" evidence="1">
    <location>
        <begin position="56"/>
        <end position="79"/>
    </location>
</feature>
<dbReference type="AlphaFoldDB" id="A0A1Q9GS35"/>
<keyword evidence="3" id="KW-1185">Reference proteome</keyword>
<evidence type="ECO:0000313" key="2">
    <source>
        <dbReference type="EMBL" id="OLQ77457.1"/>
    </source>
</evidence>
<proteinExistence type="predicted"/>
<dbReference type="EMBL" id="MJIL01000066">
    <property type="protein sequence ID" value="OLQ77457.1"/>
    <property type="molecule type" value="Genomic_DNA"/>
</dbReference>
<reference evidence="2 3" key="1">
    <citation type="submission" date="2016-09" db="EMBL/GenBank/DDBJ databases">
        <title>Photobacterium proteolyticum sp. nov. a protease producing bacterium isolated from ocean sediments of Laizhou Bay.</title>
        <authorList>
            <person name="Li Y."/>
        </authorList>
    </citation>
    <scope>NUCLEOTIDE SEQUENCE [LARGE SCALE GENOMIC DNA]</scope>
    <source>
        <strain evidence="2 3">13-12</strain>
    </source>
</reference>
<dbReference type="Proteomes" id="UP000186905">
    <property type="component" value="Unassembled WGS sequence"/>
</dbReference>
<organism evidence="2 3">
    <name type="scientific">Photobacterium proteolyticum</name>
    <dbReference type="NCBI Taxonomy" id="1903952"/>
    <lineage>
        <taxon>Bacteria</taxon>
        <taxon>Pseudomonadati</taxon>
        <taxon>Pseudomonadota</taxon>
        <taxon>Gammaproteobacteria</taxon>
        <taxon>Vibrionales</taxon>
        <taxon>Vibrionaceae</taxon>
        <taxon>Photobacterium</taxon>
    </lineage>
</organism>
<evidence type="ECO:0000256" key="1">
    <source>
        <dbReference type="SAM" id="Phobius"/>
    </source>
</evidence>
<evidence type="ECO:0000313" key="3">
    <source>
        <dbReference type="Proteomes" id="UP000186905"/>
    </source>
</evidence>
<protein>
    <submittedName>
        <fullName evidence="2">Uncharacterized protein</fullName>
    </submittedName>
</protein>
<keyword evidence="1" id="KW-0472">Membrane</keyword>
<feature type="transmembrane region" description="Helical" evidence="1">
    <location>
        <begin position="100"/>
        <end position="119"/>
    </location>
</feature>
<dbReference type="RefSeq" id="WP_075763573.1">
    <property type="nucleotide sequence ID" value="NZ_MJIL01000066.1"/>
</dbReference>
<keyword evidence="1" id="KW-1133">Transmembrane helix</keyword>
<name>A0A1Q9GS35_9GAMM</name>
<feature type="transmembrane region" description="Helical" evidence="1">
    <location>
        <begin position="12"/>
        <end position="30"/>
    </location>
</feature>
<sequence>MKNSVFLERFVRVLLLISIIIIVFLLLPFFQGAKDLVILYPTIKEYGFTWLIGKEWFLLGIISGLLSVIFWHTFFFSVIRGRNWGLGKINRKLLIKSYDYFWYIGSFITILVTLDTLYYTHLKNIEENITHDVANYEVLLIRSEGELKKRCGMVNETIMDSRLDKKVLAVCSFNGKSKAKRLEVCKTAEMGDGYSELTGNRTDKYKELSDMASVQCNSLRNLETTSKYLGAIRETMNIKEDSMFNKLFWTFFFPIIIGFRVVKTSIELVDERRKIASEKIRKEDFNSYLLKYIYPSTYMSK</sequence>
<keyword evidence="1" id="KW-0812">Transmembrane</keyword>
<accession>A0A1Q9GS35</accession>
<gene>
    <name evidence="2" type="ORF">BIT28_07395</name>
</gene>